<reference evidence="1 2" key="1">
    <citation type="submission" date="2019-01" db="EMBL/GenBank/DDBJ databases">
        <title>Coherence of Microcystis species and biogeography revealed through population genomics.</title>
        <authorList>
            <person name="Perez-Carrascal O.M."/>
            <person name="Terrat Y."/>
            <person name="Giani A."/>
            <person name="Fortin N."/>
            <person name="Tromas N."/>
            <person name="Shapiro B.J."/>
        </authorList>
    </citation>
    <scope>NUCLEOTIDE SEQUENCE [LARGE SCALE GENOMIC DNA]</scope>
    <source>
        <strain evidence="1">Mw_MB_S_20031200_S109D</strain>
    </source>
</reference>
<proteinExistence type="predicted"/>
<evidence type="ECO:0000313" key="2">
    <source>
        <dbReference type="Proteomes" id="UP000318616"/>
    </source>
</evidence>
<organism evidence="1 2">
    <name type="scientific">Microcystis wesenbergii Mw_MB_S_20031200_S109D</name>
    <dbReference type="NCBI Taxonomy" id="2486241"/>
    <lineage>
        <taxon>Bacteria</taxon>
        <taxon>Bacillati</taxon>
        <taxon>Cyanobacteriota</taxon>
        <taxon>Cyanophyceae</taxon>
        <taxon>Oscillatoriophycideae</taxon>
        <taxon>Chroococcales</taxon>
        <taxon>Microcystaceae</taxon>
        <taxon>Microcystis</taxon>
    </lineage>
</organism>
<accession>A0A552LC99</accession>
<dbReference type="EMBL" id="SFAP01000270">
    <property type="protein sequence ID" value="TRV17816.1"/>
    <property type="molecule type" value="Genomic_DNA"/>
</dbReference>
<dbReference type="AlphaFoldDB" id="A0A552LC99"/>
<protein>
    <submittedName>
        <fullName evidence="1">Uncharacterized protein</fullName>
    </submittedName>
</protein>
<sequence length="320" mass="35932">MSKTLLNATAVLCYLLEQAKPIVNGTTLLGGALGKGGHELIRERLVVLGPTLNYVTCPDCGVNTARVARTVSVEKILLNCDECGEVDAERTLLQTYMVSLPRFIDRLISSIELPPTSRKVIDIDHCWRLGTEEHKRGKAQTWYFARHLHDHAIAKRLLEQIRADNSAQSAKIITSSDTPLPDGSPLSGYGVMNLAAVARLSQSRFIFFDDRVEVTLSQPDEESIPTTSLRYVREKAWAYVDGVKYELEGMQQKILLALIDAHAHRLEGNQIGDRCGSTAFPFQPSKQFGRNKKVRETFIQYVPGDKVYELIIHPEDREWL</sequence>
<name>A0A552LC99_9CHRO</name>
<comment type="caution">
    <text evidence="1">The sequence shown here is derived from an EMBL/GenBank/DDBJ whole genome shotgun (WGS) entry which is preliminary data.</text>
</comment>
<evidence type="ECO:0000313" key="1">
    <source>
        <dbReference type="EMBL" id="TRV17816.1"/>
    </source>
</evidence>
<dbReference type="Proteomes" id="UP000318616">
    <property type="component" value="Unassembled WGS sequence"/>
</dbReference>
<gene>
    <name evidence="1" type="ORF">EWV88_21815</name>
</gene>